<dbReference type="Proteomes" id="UP001372338">
    <property type="component" value="Unassembled WGS sequence"/>
</dbReference>
<dbReference type="PANTHER" id="PTHR11614">
    <property type="entry name" value="PHOSPHOLIPASE-RELATED"/>
    <property type="match status" value="1"/>
</dbReference>
<dbReference type="Gene3D" id="3.40.50.1820">
    <property type="entry name" value="alpha/beta hydrolase"/>
    <property type="match status" value="1"/>
</dbReference>
<reference evidence="3 4" key="1">
    <citation type="submission" date="2024-01" db="EMBL/GenBank/DDBJ databases">
        <title>The genomes of 5 underutilized Papilionoideae crops provide insights into root nodulation and disease resistanc.</title>
        <authorList>
            <person name="Yuan L."/>
        </authorList>
    </citation>
    <scope>NUCLEOTIDE SEQUENCE [LARGE SCALE GENOMIC DNA]</scope>
    <source>
        <strain evidence="3">ZHUSHIDOU_FW_LH</strain>
        <tissue evidence="3">Leaf</tissue>
    </source>
</reference>
<keyword evidence="1" id="KW-0812">Transmembrane</keyword>
<keyword evidence="1" id="KW-1133">Transmembrane helix</keyword>
<organism evidence="3 4">
    <name type="scientific">Crotalaria pallida</name>
    <name type="common">Smooth rattlebox</name>
    <name type="synonym">Crotalaria striata</name>
    <dbReference type="NCBI Taxonomy" id="3830"/>
    <lineage>
        <taxon>Eukaryota</taxon>
        <taxon>Viridiplantae</taxon>
        <taxon>Streptophyta</taxon>
        <taxon>Embryophyta</taxon>
        <taxon>Tracheophyta</taxon>
        <taxon>Spermatophyta</taxon>
        <taxon>Magnoliopsida</taxon>
        <taxon>eudicotyledons</taxon>
        <taxon>Gunneridae</taxon>
        <taxon>Pentapetalae</taxon>
        <taxon>rosids</taxon>
        <taxon>fabids</taxon>
        <taxon>Fabales</taxon>
        <taxon>Fabaceae</taxon>
        <taxon>Papilionoideae</taxon>
        <taxon>50 kb inversion clade</taxon>
        <taxon>genistoids sensu lato</taxon>
        <taxon>core genistoids</taxon>
        <taxon>Crotalarieae</taxon>
        <taxon>Crotalaria</taxon>
    </lineage>
</organism>
<dbReference type="AlphaFoldDB" id="A0AAN9J352"/>
<dbReference type="InterPro" id="IPR051044">
    <property type="entry name" value="MAG_DAG_Lipase"/>
</dbReference>
<accession>A0AAN9J352</accession>
<feature type="transmembrane region" description="Helical" evidence="1">
    <location>
        <begin position="22"/>
        <end position="39"/>
    </location>
</feature>
<dbReference type="SUPFAM" id="SSF53474">
    <property type="entry name" value="alpha/beta-Hydrolases"/>
    <property type="match status" value="1"/>
</dbReference>
<dbReference type="InterPro" id="IPR000073">
    <property type="entry name" value="AB_hydrolase_1"/>
</dbReference>
<dbReference type="PRINTS" id="PR00111">
    <property type="entry name" value="ABHYDROLASE"/>
</dbReference>
<evidence type="ECO:0000259" key="2">
    <source>
        <dbReference type="Pfam" id="PF12146"/>
    </source>
</evidence>
<gene>
    <name evidence="3" type="ORF">RIF29_06403</name>
</gene>
<evidence type="ECO:0000313" key="3">
    <source>
        <dbReference type="EMBL" id="KAK7291342.1"/>
    </source>
</evidence>
<feature type="domain" description="Serine aminopeptidase S33" evidence="2">
    <location>
        <begin position="147"/>
        <end position="384"/>
    </location>
</feature>
<evidence type="ECO:0000313" key="4">
    <source>
        <dbReference type="Proteomes" id="UP001372338"/>
    </source>
</evidence>
<keyword evidence="4" id="KW-1185">Reference proteome</keyword>
<proteinExistence type="predicted"/>
<protein>
    <recommendedName>
        <fullName evidence="2">Serine aminopeptidase S33 domain-containing protein</fullName>
    </recommendedName>
</protein>
<evidence type="ECO:0000256" key="1">
    <source>
        <dbReference type="SAM" id="Phobius"/>
    </source>
</evidence>
<comment type="caution">
    <text evidence="3">The sequence shown here is derived from an EMBL/GenBank/DDBJ whole genome shotgun (WGS) entry which is preliminary data.</text>
</comment>
<sequence length="400" mass="44086">MAADALILKECAMLSLRSLKSFFMLIYACVMVLVLPFRGKRKVSTAEKDEKLLDSHRKGAVVRVPVKMVPWKNGISISTTSNGGGGGAAMKAVDQVVVAAMARRELAIRGVVENDNDKNCVREYLLWGTKRGDTIFTQSWTPVSVKIRGLVLIMHGLNEHSGRYSDFAKQLNANGYKVYAMDWVGHGGSDGLHGYVHCLDDAVSDMKEFLEKILAENPGLPCFCLAHSTGGAITLKALLDPKIEAYLAGVAFTSPAVGVERPNPIILVLAPIVSYLLPRYPCDSAYKKGLPVCRDPQALIDKYSDPLVYTGPLRVRTGYEILQSASYLQQNLRKMRVPFLVMHGTADSVTEPEASKKLYAEASSSDKTLKLYEGFSHDLLFEPERDAISQDIIEWLNSRI</sequence>
<keyword evidence="1" id="KW-0472">Membrane</keyword>
<dbReference type="InterPro" id="IPR029058">
    <property type="entry name" value="AB_hydrolase_fold"/>
</dbReference>
<dbReference type="EMBL" id="JAYWIO010000001">
    <property type="protein sequence ID" value="KAK7291342.1"/>
    <property type="molecule type" value="Genomic_DNA"/>
</dbReference>
<dbReference type="InterPro" id="IPR022742">
    <property type="entry name" value="Hydrolase_4"/>
</dbReference>
<name>A0AAN9J352_CROPI</name>
<dbReference type="Pfam" id="PF12146">
    <property type="entry name" value="Hydrolase_4"/>
    <property type="match status" value="1"/>
</dbReference>